<organism evidence="7 8">
    <name type="scientific">Catenulispora acidiphila (strain DSM 44928 / JCM 14897 / NBRC 102108 / NRRL B-24433 / ID139908)</name>
    <dbReference type="NCBI Taxonomy" id="479433"/>
    <lineage>
        <taxon>Bacteria</taxon>
        <taxon>Bacillati</taxon>
        <taxon>Actinomycetota</taxon>
        <taxon>Actinomycetes</taxon>
        <taxon>Catenulisporales</taxon>
        <taxon>Catenulisporaceae</taxon>
        <taxon>Catenulispora</taxon>
    </lineage>
</organism>
<dbReference type="InParanoid" id="C7QCB8"/>
<keyword evidence="4 5" id="KW-0472">Membrane</keyword>
<feature type="transmembrane region" description="Helical" evidence="5">
    <location>
        <begin position="85"/>
        <end position="112"/>
    </location>
</feature>
<evidence type="ECO:0000256" key="1">
    <source>
        <dbReference type="ARBA" id="ARBA00004141"/>
    </source>
</evidence>
<feature type="transmembrane region" description="Helical" evidence="5">
    <location>
        <begin position="31"/>
        <end position="49"/>
    </location>
</feature>
<name>C7QCB8_CATAD</name>
<dbReference type="Proteomes" id="UP000000851">
    <property type="component" value="Chromosome"/>
</dbReference>
<keyword evidence="3 5" id="KW-1133">Transmembrane helix</keyword>
<proteinExistence type="predicted"/>
<feature type="domain" description="Methylamine utilisation protein MauE" evidence="6">
    <location>
        <begin position="30"/>
        <end position="162"/>
    </location>
</feature>
<protein>
    <submittedName>
        <fullName evidence="7">DoxX family protein</fullName>
    </submittedName>
</protein>
<accession>C7QCB8</accession>
<dbReference type="GO" id="GO:0016020">
    <property type="term" value="C:membrane"/>
    <property type="evidence" value="ECO:0007669"/>
    <property type="project" value="UniProtKB-SubCell"/>
</dbReference>
<dbReference type="STRING" id="479433.Caci_5708"/>
<dbReference type="HOGENOM" id="CLU_101331_0_0_11"/>
<evidence type="ECO:0000313" key="7">
    <source>
        <dbReference type="EMBL" id="ACU74566.1"/>
    </source>
</evidence>
<evidence type="ECO:0000256" key="2">
    <source>
        <dbReference type="ARBA" id="ARBA00022692"/>
    </source>
</evidence>
<dbReference type="Pfam" id="PF07291">
    <property type="entry name" value="MauE"/>
    <property type="match status" value="1"/>
</dbReference>
<evidence type="ECO:0000256" key="5">
    <source>
        <dbReference type="SAM" id="Phobius"/>
    </source>
</evidence>
<evidence type="ECO:0000313" key="8">
    <source>
        <dbReference type="Proteomes" id="UP000000851"/>
    </source>
</evidence>
<dbReference type="EMBL" id="CP001700">
    <property type="protein sequence ID" value="ACU74566.1"/>
    <property type="molecule type" value="Genomic_DNA"/>
</dbReference>
<dbReference type="eggNOG" id="COG2259">
    <property type="taxonomic scope" value="Bacteria"/>
</dbReference>
<reference evidence="7 8" key="1">
    <citation type="journal article" date="2009" name="Stand. Genomic Sci.">
        <title>Complete genome sequence of Catenulispora acidiphila type strain (ID 139908).</title>
        <authorList>
            <person name="Copeland A."/>
            <person name="Lapidus A."/>
            <person name="Glavina Del Rio T."/>
            <person name="Nolan M."/>
            <person name="Lucas S."/>
            <person name="Chen F."/>
            <person name="Tice H."/>
            <person name="Cheng J.F."/>
            <person name="Bruce D."/>
            <person name="Goodwin L."/>
            <person name="Pitluck S."/>
            <person name="Mikhailova N."/>
            <person name="Pati A."/>
            <person name="Ivanova N."/>
            <person name="Mavromatis K."/>
            <person name="Chen A."/>
            <person name="Palaniappan K."/>
            <person name="Chain P."/>
            <person name="Land M."/>
            <person name="Hauser L."/>
            <person name="Chang Y.J."/>
            <person name="Jeffries C.D."/>
            <person name="Chertkov O."/>
            <person name="Brettin T."/>
            <person name="Detter J.C."/>
            <person name="Han C."/>
            <person name="Ali Z."/>
            <person name="Tindall B.J."/>
            <person name="Goker M."/>
            <person name="Bristow J."/>
            <person name="Eisen J.A."/>
            <person name="Markowitz V."/>
            <person name="Hugenholtz P."/>
            <person name="Kyrpides N.C."/>
            <person name="Klenk H.P."/>
        </authorList>
    </citation>
    <scope>NUCLEOTIDE SEQUENCE [LARGE SCALE GENOMIC DNA]</scope>
    <source>
        <strain evidence="8">DSM 44928 / JCM 14897 / NBRC 102108 / NRRL B-24433 / ID139908</strain>
    </source>
</reference>
<gene>
    <name evidence="7" type="ordered locus">Caci_5708</name>
</gene>
<dbReference type="InterPro" id="IPR009908">
    <property type="entry name" value="Methylamine_util_MauE"/>
</dbReference>
<dbReference type="AlphaFoldDB" id="C7QCB8"/>
<dbReference type="RefSeq" id="WP_015794295.1">
    <property type="nucleotide sequence ID" value="NC_013131.1"/>
</dbReference>
<keyword evidence="2 5" id="KW-0812">Transmembrane</keyword>
<dbReference type="KEGG" id="cai:Caci_5708"/>
<keyword evidence="8" id="KW-1185">Reference proteome</keyword>
<evidence type="ECO:0000259" key="6">
    <source>
        <dbReference type="Pfam" id="PF07291"/>
    </source>
</evidence>
<evidence type="ECO:0000256" key="4">
    <source>
        <dbReference type="ARBA" id="ARBA00023136"/>
    </source>
</evidence>
<dbReference type="GO" id="GO:0030416">
    <property type="term" value="P:methylamine metabolic process"/>
    <property type="evidence" value="ECO:0007669"/>
    <property type="project" value="InterPro"/>
</dbReference>
<evidence type="ECO:0000256" key="3">
    <source>
        <dbReference type="ARBA" id="ARBA00022989"/>
    </source>
</evidence>
<comment type="subcellular location">
    <subcellularLocation>
        <location evidence="1">Membrane</location>
        <topology evidence="1">Multi-pass membrane protein</topology>
    </subcellularLocation>
</comment>
<sequence length="179" mass="19025">MTSMASKASAPGKDAPATGGIRGLLDTNQQWISLGMRLLLAAMWLYYSLGKLGSPESNAQSVRDFKILPESLVTPFGYAQPYFEMALGILLILGLGTRLVAIFSALLLLVYIGGIMSLGARGIAISCGCGGSGGLVPKGHTRYTLDVLRDLLYVLPAAWLIWKPASKLSLERALLGDPI</sequence>